<dbReference type="PANTHER" id="PTHR12243:SF69">
    <property type="entry name" value="SI:CH73-59F11.3"/>
    <property type="match status" value="1"/>
</dbReference>
<evidence type="ECO:0000313" key="4">
    <source>
        <dbReference type="Proteomes" id="UP001152799"/>
    </source>
</evidence>
<name>A0A9N9QHZ1_9CUCU</name>
<evidence type="ECO:0000313" key="3">
    <source>
        <dbReference type="EMBL" id="CAG9759379.1"/>
    </source>
</evidence>
<dbReference type="GO" id="GO:0005667">
    <property type="term" value="C:transcription regulator complex"/>
    <property type="evidence" value="ECO:0007669"/>
    <property type="project" value="TreeGrafter"/>
</dbReference>
<dbReference type="GO" id="GO:0005634">
    <property type="term" value="C:nucleus"/>
    <property type="evidence" value="ECO:0007669"/>
    <property type="project" value="TreeGrafter"/>
</dbReference>
<dbReference type="InterPro" id="IPR039353">
    <property type="entry name" value="TF_Adf1"/>
</dbReference>
<accession>A0A9N9QHZ1</accession>
<gene>
    <name evidence="3" type="ORF">CEUTPL_LOCUS131</name>
</gene>
<evidence type="ECO:0000256" key="1">
    <source>
        <dbReference type="SAM" id="MobiDB-lite"/>
    </source>
</evidence>
<dbReference type="AlphaFoldDB" id="A0A9N9QHZ1"/>
<dbReference type="PANTHER" id="PTHR12243">
    <property type="entry name" value="MADF DOMAIN TRANSCRIPTION FACTOR"/>
    <property type="match status" value="1"/>
</dbReference>
<dbReference type="SMART" id="SM00595">
    <property type="entry name" value="MADF"/>
    <property type="match status" value="1"/>
</dbReference>
<feature type="compositionally biased region" description="Basic and acidic residues" evidence="1">
    <location>
        <begin position="178"/>
        <end position="188"/>
    </location>
</feature>
<dbReference type="Proteomes" id="UP001152799">
    <property type="component" value="Chromosome 1"/>
</dbReference>
<proteinExistence type="predicted"/>
<feature type="compositionally biased region" description="Polar residues" evidence="1">
    <location>
        <begin position="189"/>
        <end position="211"/>
    </location>
</feature>
<sequence>MERLDHKLAELLPNYPAIWKRGCNDFKNKVKKENSFKAIAKELKTTVEVVIGRYKYLRERFRKENEKIEKETRSGAGLSEEIVWPLYESLRFLSSVILKRKTKTNLALPTDTLNEDLSEFQFETLMELNDDNSKMSIIMDTEKDEEINEIIYIVEEKTDKECVSENIESTKLPQIKKLEKSASKRHASETVTSTKLPRTPLSAKSSNFCTPMTPSGNLPKSSRQIEPLINKLVQAADKVSDMPVATPFSNTSRLSDFANYLAASLNMLDEELCDDAMAEMVVIINSYKKKTTS</sequence>
<dbReference type="EMBL" id="OU892277">
    <property type="protein sequence ID" value="CAG9759379.1"/>
    <property type="molecule type" value="Genomic_DNA"/>
</dbReference>
<dbReference type="GO" id="GO:0006357">
    <property type="term" value="P:regulation of transcription by RNA polymerase II"/>
    <property type="evidence" value="ECO:0007669"/>
    <property type="project" value="TreeGrafter"/>
</dbReference>
<reference evidence="3" key="1">
    <citation type="submission" date="2022-01" db="EMBL/GenBank/DDBJ databases">
        <authorList>
            <person name="King R."/>
        </authorList>
    </citation>
    <scope>NUCLEOTIDE SEQUENCE</scope>
</reference>
<dbReference type="PROSITE" id="PS51029">
    <property type="entry name" value="MADF"/>
    <property type="match status" value="1"/>
</dbReference>
<dbReference type="OrthoDB" id="8195830at2759"/>
<protein>
    <recommendedName>
        <fullName evidence="2">MADF domain-containing protein</fullName>
    </recommendedName>
</protein>
<feature type="domain" description="MADF" evidence="2">
    <location>
        <begin position="7"/>
        <end position="98"/>
    </location>
</feature>
<organism evidence="3 4">
    <name type="scientific">Ceutorhynchus assimilis</name>
    <name type="common">cabbage seed weevil</name>
    <dbReference type="NCBI Taxonomy" id="467358"/>
    <lineage>
        <taxon>Eukaryota</taxon>
        <taxon>Metazoa</taxon>
        <taxon>Ecdysozoa</taxon>
        <taxon>Arthropoda</taxon>
        <taxon>Hexapoda</taxon>
        <taxon>Insecta</taxon>
        <taxon>Pterygota</taxon>
        <taxon>Neoptera</taxon>
        <taxon>Endopterygota</taxon>
        <taxon>Coleoptera</taxon>
        <taxon>Polyphaga</taxon>
        <taxon>Cucujiformia</taxon>
        <taxon>Curculionidae</taxon>
        <taxon>Ceutorhynchinae</taxon>
        <taxon>Ceutorhynchus</taxon>
    </lineage>
</organism>
<evidence type="ECO:0000259" key="2">
    <source>
        <dbReference type="PROSITE" id="PS51029"/>
    </source>
</evidence>
<dbReference type="InterPro" id="IPR006578">
    <property type="entry name" value="MADF-dom"/>
</dbReference>
<keyword evidence="4" id="KW-1185">Reference proteome</keyword>
<dbReference type="Pfam" id="PF10545">
    <property type="entry name" value="MADF_DNA_bdg"/>
    <property type="match status" value="1"/>
</dbReference>
<feature type="region of interest" description="Disordered" evidence="1">
    <location>
        <begin position="178"/>
        <end position="211"/>
    </location>
</feature>